<proteinExistence type="predicted"/>
<evidence type="ECO:0000313" key="1">
    <source>
        <dbReference type="EMBL" id="UZF86795.1"/>
    </source>
</evidence>
<name>A0A9E8A334_9HYPH</name>
<dbReference type="EMBL" id="CP102774">
    <property type="protein sequence ID" value="UZF86795.1"/>
    <property type="molecule type" value="Genomic_DNA"/>
</dbReference>
<sequence length="159" mass="16727">MAQPANPEASPWIGAAASAAAQSRSAIFEMSRQAESAVINPHDAGGFPSEWRRAIAARIATLNALPDLAAHYLADVTDPALRGLANPNTAGRDARERDVITFMDRVATQPRAVQAEEIEGLKTAGIADADIVRLCELNAFMSYQCRVLAGLAALKGASA</sequence>
<protein>
    <recommendedName>
        <fullName evidence="2">CMD domain protein</fullName>
    </recommendedName>
</protein>
<dbReference type="InterPro" id="IPR029032">
    <property type="entry name" value="AhpD-like"/>
</dbReference>
<dbReference type="Gene3D" id="1.20.1290.10">
    <property type="entry name" value="AhpD-like"/>
    <property type="match status" value="1"/>
</dbReference>
<dbReference type="AlphaFoldDB" id="A0A9E8A334"/>
<organism evidence="1">
    <name type="scientific">Bosea sp. NBC_00436</name>
    <dbReference type="NCBI Taxonomy" id="2969620"/>
    <lineage>
        <taxon>Bacteria</taxon>
        <taxon>Pseudomonadati</taxon>
        <taxon>Pseudomonadota</taxon>
        <taxon>Alphaproteobacteria</taxon>
        <taxon>Hyphomicrobiales</taxon>
        <taxon>Boseaceae</taxon>
        <taxon>Bosea</taxon>
    </lineage>
</organism>
<dbReference type="SUPFAM" id="SSF69118">
    <property type="entry name" value="AhpD-like"/>
    <property type="match status" value="1"/>
</dbReference>
<gene>
    <name evidence="1" type="ORF">NWE54_24065</name>
</gene>
<accession>A0A9E8A334</accession>
<reference evidence="1" key="1">
    <citation type="submission" date="2022-08" db="EMBL/GenBank/DDBJ databases">
        <title>Complete Genome Sequences of 2 Bosea sp. soil isolates.</title>
        <authorList>
            <person name="Alvarez Arevalo M."/>
            <person name="Sterndorff E.B."/>
            <person name="Faurdal D."/>
            <person name="Joergensen T.S."/>
            <person name="Weber T."/>
        </authorList>
    </citation>
    <scope>NUCLEOTIDE SEQUENCE</scope>
    <source>
        <strain evidence="1">NBC_00436</strain>
    </source>
</reference>
<evidence type="ECO:0008006" key="2">
    <source>
        <dbReference type="Google" id="ProtNLM"/>
    </source>
</evidence>